<dbReference type="PROSITE" id="PS51022">
    <property type="entry name" value="L27"/>
    <property type="match status" value="1"/>
</dbReference>
<evidence type="ECO:0000256" key="1">
    <source>
        <dbReference type="SAM" id="Phobius"/>
    </source>
</evidence>
<dbReference type="InterPro" id="IPR015143">
    <property type="entry name" value="L27_1"/>
</dbReference>
<feature type="transmembrane region" description="Helical" evidence="1">
    <location>
        <begin position="134"/>
        <end position="158"/>
    </location>
</feature>
<dbReference type="GO" id="GO:0030054">
    <property type="term" value="C:cell junction"/>
    <property type="evidence" value="ECO:0007669"/>
    <property type="project" value="UniProtKB-ARBA"/>
</dbReference>
<organism evidence="3 4">
    <name type="scientific">Plectus sambesii</name>
    <dbReference type="NCBI Taxonomy" id="2011161"/>
    <lineage>
        <taxon>Eukaryota</taxon>
        <taxon>Metazoa</taxon>
        <taxon>Ecdysozoa</taxon>
        <taxon>Nematoda</taxon>
        <taxon>Chromadorea</taxon>
        <taxon>Plectida</taxon>
        <taxon>Plectina</taxon>
        <taxon>Plectoidea</taxon>
        <taxon>Plectidae</taxon>
        <taxon>Plectus</taxon>
    </lineage>
</organism>
<keyword evidence="3" id="KW-1185">Reference proteome</keyword>
<keyword evidence="1" id="KW-0472">Membrane</keyword>
<dbReference type="SMART" id="SM00569">
    <property type="entry name" value="L27"/>
    <property type="match status" value="1"/>
</dbReference>
<dbReference type="Pfam" id="PF09058">
    <property type="entry name" value="L27_1"/>
    <property type="match status" value="1"/>
</dbReference>
<keyword evidence="1" id="KW-0812">Transmembrane</keyword>
<evidence type="ECO:0000313" key="3">
    <source>
        <dbReference type="Proteomes" id="UP000887566"/>
    </source>
</evidence>
<name>A0A914W065_9BILA</name>
<proteinExistence type="predicted"/>
<reference evidence="4" key="1">
    <citation type="submission" date="2022-11" db="UniProtKB">
        <authorList>
            <consortium name="WormBaseParasite"/>
        </authorList>
    </citation>
    <scope>IDENTIFICATION</scope>
</reference>
<evidence type="ECO:0000259" key="2">
    <source>
        <dbReference type="PROSITE" id="PS51022"/>
    </source>
</evidence>
<keyword evidence="1" id="KW-1133">Transmembrane helix</keyword>
<dbReference type="InterPro" id="IPR004172">
    <property type="entry name" value="L27_dom"/>
</dbReference>
<dbReference type="AlphaFoldDB" id="A0A914W065"/>
<dbReference type="Gene3D" id="1.10.287.470">
    <property type="entry name" value="Helix hairpin bin"/>
    <property type="match status" value="1"/>
</dbReference>
<evidence type="ECO:0000313" key="4">
    <source>
        <dbReference type="WBParaSite" id="PSAMB.scaffold283size59227.g4386.t1"/>
    </source>
</evidence>
<feature type="domain" description="L27" evidence="2">
    <location>
        <begin position="5"/>
        <end position="65"/>
    </location>
</feature>
<dbReference type="InterPro" id="IPR036892">
    <property type="entry name" value="L27_dom_sf"/>
</dbReference>
<dbReference type="Proteomes" id="UP000887566">
    <property type="component" value="Unplaced"/>
</dbReference>
<dbReference type="SUPFAM" id="SSF101288">
    <property type="entry name" value="L27 domain"/>
    <property type="match status" value="1"/>
</dbReference>
<sequence length="177" mass="20210">MPVRRTGEAHQALELLEEYHAGLTRPTDEELRSAIERVISVFKDRLFLALLDIQEFYEDTLLNDRKTQTQKTFETKRMAEQWENNPPFGIRRPPLAAEESGLTFIDTATRNGNTFSNITATTFNRQIETSQRTFQMVLCSFVLGSAFVIDLVAPLRYVGGCTRTMTRASVWWALSGL</sequence>
<protein>
    <submittedName>
        <fullName evidence="4">L27 domain-containing protein</fullName>
    </submittedName>
</protein>
<accession>A0A914W065</accession>
<dbReference type="WBParaSite" id="PSAMB.scaffold283size59227.g4386.t1">
    <property type="protein sequence ID" value="PSAMB.scaffold283size59227.g4386.t1"/>
    <property type="gene ID" value="PSAMB.scaffold283size59227.g4386"/>
</dbReference>